<gene>
    <name evidence="3" type="ORF">METZ01_LOCUS337990</name>
</gene>
<dbReference type="InterPro" id="IPR036681">
    <property type="entry name" value="PgpA-like_sf"/>
</dbReference>
<evidence type="ECO:0000256" key="1">
    <source>
        <dbReference type="SAM" id="Phobius"/>
    </source>
</evidence>
<evidence type="ECO:0000313" key="3">
    <source>
        <dbReference type="EMBL" id="SVC85136.1"/>
    </source>
</evidence>
<dbReference type="EMBL" id="UINC01114666">
    <property type="protein sequence ID" value="SVC85136.1"/>
    <property type="molecule type" value="Genomic_DNA"/>
</dbReference>
<organism evidence="3">
    <name type="scientific">marine metagenome</name>
    <dbReference type="NCBI Taxonomy" id="408172"/>
    <lineage>
        <taxon>unclassified sequences</taxon>
        <taxon>metagenomes</taxon>
        <taxon>ecological metagenomes</taxon>
    </lineage>
</organism>
<accession>A0A382QI72</accession>
<feature type="transmembrane region" description="Helical" evidence="1">
    <location>
        <begin position="48"/>
        <end position="68"/>
    </location>
</feature>
<proteinExistence type="predicted"/>
<dbReference type="InterPro" id="IPR026037">
    <property type="entry name" value="PgpA"/>
</dbReference>
<reference evidence="3" key="1">
    <citation type="submission" date="2018-05" db="EMBL/GenBank/DDBJ databases">
        <authorList>
            <person name="Lanie J.A."/>
            <person name="Ng W.-L."/>
            <person name="Kazmierczak K.M."/>
            <person name="Andrzejewski T.M."/>
            <person name="Davidsen T.M."/>
            <person name="Wayne K.J."/>
            <person name="Tettelin H."/>
            <person name="Glass J.I."/>
            <person name="Rusch D."/>
            <person name="Podicherti R."/>
            <person name="Tsui H.-C.T."/>
            <person name="Winkler M.E."/>
        </authorList>
    </citation>
    <scope>NUCLEOTIDE SEQUENCE</scope>
</reference>
<dbReference type="PANTHER" id="PTHR36305:SF1">
    <property type="entry name" value="PHOSPHATIDYLGLYCEROPHOSPHATASE A"/>
    <property type="match status" value="1"/>
</dbReference>
<feature type="domain" description="YutG/PgpA" evidence="2">
    <location>
        <begin position="13"/>
        <end position="123"/>
    </location>
</feature>
<evidence type="ECO:0000259" key="2">
    <source>
        <dbReference type="Pfam" id="PF04608"/>
    </source>
</evidence>
<keyword evidence="1" id="KW-0812">Transmembrane</keyword>
<dbReference type="GO" id="GO:0008962">
    <property type="term" value="F:phosphatidylglycerophosphatase activity"/>
    <property type="evidence" value="ECO:0007669"/>
    <property type="project" value="InterPro"/>
</dbReference>
<sequence>MGLAYLTNTYLDALAGFLLLALSGIFYYAGLQVAPWCEEKFGKDPDVFVLDEVVGYLVLIGLLLILSLNLDSTLWVASFIAFRGFDVVKIWPAKDLEEMAGGHGIMLDDLAACFHALILVLLLNEFGILL</sequence>
<dbReference type="InterPro" id="IPR007686">
    <property type="entry name" value="YutG/PgpA"/>
</dbReference>
<feature type="transmembrane region" description="Helical" evidence="1">
    <location>
        <begin position="13"/>
        <end position="36"/>
    </location>
</feature>
<name>A0A382QI72_9ZZZZ</name>
<keyword evidence="1" id="KW-0472">Membrane</keyword>
<protein>
    <recommendedName>
        <fullName evidence="2">YutG/PgpA domain-containing protein</fullName>
    </recommendedName>
</protein>
<dbReference type="SUPFAM" id="SSF101307">
    <property type="entry name" value="YutG-like"/>
    <property type="match status" value="1"/>
</dbReference>
<dbReference type="AlphaFoldDB" id="A0A382QI72"/>
<dbReference type="GO" id="GO:0006629">
    <property type="term" value="P:lipid metabolic process"/>
    <property type="evidence" value="ECO:0007669"/>
    <property type="project" value="InterPro"/>
</dbReference>
<dbReference type="Pfam" id="PF04608">
    <property type="entry name" value="PgpA"/>
    <property type="match status" value="1"/>
</dbReference>
<keyword evidence="1" id="KW-1133">Transmembrane helix</keyword>
<dbReference type="PANTHER" id="PTHR36305">
    <property type="entry name" value="PHOSPHATIDYLGLYCEROPHOSPHATASE A"/>
    <property type="match status" value="1"/>
</dbReference>